<comment type="caution">
    <text evidence="1">The sequence shown here is derived from an EMBL/GenBank/DDBJ whole genome shotgun (WGS) entry which is preliminary data.</text>
</comment>
<evidence type="ECO:0000313" key="2">
    <source>
        <dbReference type="Proteomes" id="UP000231407"/>
    </source>
</evidence>
<name>A0A2M7ASU6_9BACT</name>
<evidence type="ECO:0008006" key="3">
    <source>
        <dbReference type="Google" id="ProtNLM"/>
    </source>
</evidence>
<organism evidence="1 2">
    <name type="scientific">Candidatus Shapirobacteria bacterium CG06_land_8_20_14_3_00_40_12</name>
    <dbReference type="NCBI Taxonomy" id="1974881"/>
    <lineage>
        <taxon>Bacteria</taxon>
        <taxon>Candidatus Shapironibacteriota</taxon>
    </lineage>
</organism>
<dbReference type="Proteomes" id="UP000231407">
    <property type="component" value="Unassembled WGS sequence"/>
</dbReference>
<gene>
    <name evidence="1" type="ORF">COS78_01015</name>
</gene>
<accession>A0A2M7ASU6</accession>
<reference evidence="2" key="1">
    <citation type="submission" date="2017-09" db="EMBL/GenBank/DDBJ databases">
        <title>Depth-based differentiation of microbial function through sediment-hosted aquifers and enrichment of novel symbionts in the deep terrestrial subsurface.</title>
        <authorList>
            <person name="Probst A.J."/>
            <person name="Ladd B."/>
            <person name="Jarett J.K."/>
            <person name="Geller-Mcgrath D.E."/>
            <person name="Sieber C.M.K."/>
            <person name="Emerson J.B."/>
            <person name="Anantharaman K."/>
            <person name="Thomas B.C."/>
            <person name="Malmstrom R."/>
            <person name="Stieglmeier M."/>
            <person name="Klingl A."/>
            <person name="Woyke T."/>
            <person name="Ryan C.M."/>
            <person name="Banfield J.F."/>
        </authorList>
    </citation>
    <scope>NUCLEOTIDE SEQUENCE [LARGE SCALE GENOMIC DNA]</scope>
</reference>
<evidence type="ECO:0000313" key="1">
    <source>
        <dbReference type="EMBL" id="PIU73688.1"/>
    </source>
</evidence>
<dbReference type="AlphaFoldDB" id="A0A2M7ASU6"/>
<protein>
    <recommendedName>
        <fullName evidence="3">Addiction module toxin RelE</fullName>
    </recommendedName>
</protein>
<dbReference type="EMBL" id="PEWA01000013">
    <property type="protein sequence ID" value="PIU73688.1"/>
    <property type="molecule type" value="Genomic_DNA"/>
</dbReference>
<proteinExistence type="predicted"/>
<sequence length="113" mass="13452">MISYERLSTFDKEFKKLFKKYRSLNEDLTVFKDALELFPCGQSNNSQIVNDSGNVKIIKSRLFCRYLRGSTLRIVYAYHQNENLICFLEIYFKGQKENEDRSRIKAYLSKLTK</sequence>